<evidence type="ECO:0000256" key="4">
    <source>
        <dbReference type="ARBA" id="ARBA00022692"/>
    </source>
</evidence>
<dbReference type="InterPro" id="IPR014024">
    <property type="entry name" value="Auxin_eff_plant"/>
</dbReference>
<dbReference type="GO" id="GO:0005783">
    <property type="term" value="C:endoplasmic reticulum"/>
    <property type="evidence" value="ECO:0007669"/>
    <property type="project" value="TreeGrafter"/>
</dbReference>
<evidence type="ECO:0000256" key="7">
    <source>
        <dbReference type="ARBA" id="ARBA00023294"/>
    </source>
</evidence>
<feature type="transmembrane region" description="Helical" evidence="8">
    <location>
        <begin position="306"/>
        <end position="325"/>
    </location>
</feature>
<sequence length="398" mass="43877">MIQVVVLQALVWYTLLLLLYEFRGAKMLICDQFCDNGGLIRSFKVDSDVVSLDGTEPLETHAEVMEDGKLCVQILRSPSRISWIPYPSSRNQSFRGSSFRQMEFSNFVNDKENGNGTGPYFGIKRACCVNGRPPSRVYPVPSEIGITAPSMVKPSNDEVDKNNQKIARSTSAPLPQGTTYTSKSANIKCNQDFGLVTHRKDCEDHKLEVISSDDAFSEHNLGDESPSLNKLASINETRPETDPKGELKRSTMPSAGVMLRLILVMVWRKLVRNPNTYSGLIALIWSFISFRWHIEMPKIIEGSINIVSNTGIGMATFSLGLFMASQPRIIVCGKAKAVMTVVIRFFVGPVVMGAVSAAIGIRGDLLRIAIIQAALPAAIVPFVFAKEYNVHPDILSTS</sequence>
<evidence type="ECO:0000256" key="3">
    <source>
        <dbReference type="ARBA" id="ARBA00022448"/>
    </source>
</evidence>
<name>A0AAW1H3Z1_SAPOF</name>
<keyword evidence="6 8" id="KW-0472">Membrane</keyword>
<dbReference type="Pfam" id="PF03547">
    <property type="entry name" value="Mem_trans"/>
    <property type="match status" value="1"/>
</dbReference>
<comment type="similarity">
    <text evidence="2 8">Belongs to the auxin efflux carrier (TC 2.A.69.1) family.</text>
</comment>
<evidence type="ECO:0000313" key="11">
    <source>
        <dbReference type="Proteomes" id="UP001443914"/>
    </source>
</evidence>
<dbReference type="NCBIfam" id="TIGR00946">
    <property type="entry name" value="2a69"/>
    <property type="match status" value="1"/>
</dbReference>
<dbReference type="GO" id="GO:0009734">
    <property type="term" value="P:auxin-activated signaling pathway"/>
    <property type="evidence" value="ECO:0007669"/>
    <property type="project" value="UniProtKB-UniRule"/>
</dbReference>
<dbReference type="EMBL" id="JBDFQZ010000012">
    <property type="protein sequence ID" value="KAK9671191.1"/>
    <property type="molecule type" value="Genomic_DNA"/>
</dbReference>
<evidence type="ECO:0000313" key="10">
    <source>
        <dbReference type="EMBL" id="KAK9671191.1"/>
    </source>
</evidence>
<feature type="transmembrane region" description="Helical" evidence="8">
    <location>
        <begin position="365"/>
        <end position="385"/>
    </location>
</feature>
<reference evidence="10" key="1">
    <citation type="submission" date="2024-03" db="EMBL/GenBank/DDBJ databases">
        <title>WGS assembly of Saponaria officinalis var. Norfolk2.</title>
        <authorList>
            <person name="Jenkins J."/>
            <person name="Shu S."/>
            <person name="Grimwood J."/>
            <person name="Barry K."/>
            <person name="Goodstein D."/>
            <person name="Schmutz J."/>
            <person name="Leebens-Mack J."/>
            <person name="Osbourn A."/>
        </authorList>
    </citation>
    <scope>NUCLEOTIDE SEQUENCE [LARGE SCALE GENOMIC DNA]</scope>
    <source>
        <strain evidence="10">JIC</strain>
    </source>
</reference>
<dbReference type="InterPro" id="IPR004776">
    <property type="entry name" value="Mem_transp_PIN-like"/>
</dbReference>
<feature type="compositionally biased region" description="Polar residues" evidence="9">
    <location>
        <begin position="226"/>
        <end position="236"/>
    </location>
</feature>
<keyword evidence="4 8" id="KW-0812">Transmembrane</keyword>
<evidence type="ECO:0000256" key="6">
    <source>
        <dbReference type="ARBA" id="ARBA00023136"/>
    </source>
</evidence>
<dbReference type="Proteomes" id="UP001443914">
    <property type="component" value="Unassembled WGS sequence"/>
</dbReference>
<evidence type="ECO:0000256" key="5">
    <source>
        <dbReference type="ARBA" id="ARBA00022989"/>
    </source>
</evidence>
<keyword evidence="5 8" id="KW-1133">Transmembrane helix</keyword>
<keyword evidence="7 8" id="KW-0927">Auxin signaling pathway</keyword>
<evidence type="ECO:0000256" key="9">
    <source>
        <dbReference type="SAM" id="MobiDB-lite"/>
    </source>
</evidence>
<feature type="transmembrane region" description="Helical" evidence="8">
    <location>
        <begin position="337"/>
        <end position="359"/>
    </location>
</feature>
<evidence type="ECO:0000256" key="8">
    <source>
        <dbReference type="RuleBase" id="RU362108"/>
    </source>
</evidence>
<dbReference type="GO" id="GO:0009926">
    <property type="term" value="P:auxin polar transport"/>
    <property type="evidence" value="ECO:0007669"/>
    <property type="project" value="TreeGrafter"/>
</dbReference>
<dbReference type="PANTHER" id="PTHR31752">
    <property type="entry name" value="AUXIN EFFLUX CARRIER COMPONENT 1B-RELATED"/>
    <property type="match status" value="1"/>
</dbReference>
<comment type="function">
    <text evidence="8">May act as a component of the auxin efflux carrier.</text>
</comment>
<gene>
    <name evidence="10" type="ORF">RND81_12G012300</name>
</gene>
<comment type="caution">
    <text evidence="10">The sequence shown here is derived from an EMBL/GenBank/DDBJ whole genome shotgun (WGS) entry which is preliminary data.</text>
</comment>
<feature type="transmembrane region" description="Helical" evidence="8">
    <location>
        <begin position="277"/>
        <end position="294"/>
    </location>
</feature>
<comment type="subcellular location">
    <subcellularLocation>
        <location evidence="1 8">Membrane</location>
        <topology evidence="1 8">Multi-pass membrane protein</topology>
    </subcellularLocation>
</comment>
<dbReference type="PANTHER" id="PTHR31752:SF18">
    <property type="entry name" value="AUXIN EFFLUX CARRIER COMPONENT 1"/>
    <property type="match status" value="1"/>
</dbReference>
<evidence type="ECO:0000256" key="1">
    <source>
        <dbReference type="ARBA" id="ARBA00004141"/>
    </source>
</evidence>
<organism evidence="10 11">
    <name type="scientific">Saponaria officinalis</name>
    <name type="common">Common soapwort</name>
    <name type="synonym">Lychnis saponaria</name>
    <dbReference type="NCBI Taxonomy" id="3572"/>
    <lineage>
        <taxon>Eukaryota</taxon>
        <taxon>Viridiplantae</taxon>
        <taxon>Streptophyta</taxon>
        <taxon>Embryophyta</taxon>
        <taxon>Tracheophyta</taxon>
        <taxon>Spermatophyta</taxon>
        <taxon>Magnoliopsida</taxon>
        <taxon>eudicotyledons</taxon>
        <taxon>Gunneridae</taxon>
        <taxon>Pentapetalae</taxon>
        <taxon>Caryophyllales</taxon>
        <taxon>Caryophyllaceae</taxon>
        <taxon>Caryophylleae</taxon>
        <taxon>Saponaria</taxon>
    </lineage>
</organism>
<keyword evidence="3 8" id="KW-0813">Transport</keyword>
<keyword evidence="11" id="KW-1185">Reference proteome</keyword>
<dbReference type="GO" id="GO:0005886">
    <property type="term" value="C:plasma membrane"/>
    <property type="evidence" value="ECO:0007669"/>
    <property type="project" value="TreeGrafter"/>
</dbReference>
<comment type="caution">
    <text evidence="8">Lacks conserved residue(s) required for the propagation of feature annotation.</text>
</comment>
<protein>
    <recommendedName>
        <fullName evidence="8">Auxin efflux carrier component</fullName>
    </recommendedName>
</protein>
<dbReference type="GO" id="GO:0010329">
    <property type="term" value="F:auxin efflux transmembrane transporter activity"/>
    <property type="evidence" value="ECO:0007669"/>
    <property type="project" value="TreeGrafter"/>
</dbReference>
<feature type="compositionally biased region" description="Basic and acidic residues" evidence="9">
    <location>
        <begin position="237"/>
        <end position="249"/>
    </location>
</feature>
<dbReference type="InterPro" id="IPR051107">
    <property type="entry name" value="Auxin_Efflux_Carrier"/>
</dbReference>
<feature type="region of interest" description="Disordered" evidence="9">
    <location>
        <begin position="217"/>
        <end position="249"/>
    </location>
</feature>
<evidence type="ECO:0000256" key="2">
    <source>
        <dbReference type="ARBA" id="ARBA00009177"/>
    </source>
</evidence>
<accession>A0AAW1H3Z1</accession>
<proteinExistence type="inferred from homology"/>
<dbReference type="AlphaFoldDB" id="A0AAW1H3Z1"/>